<dbReference type="Proteomes" id="UP000269019">
    <property type="component" value="Chromosome"/>
</dbReference>
<dbReference type="InterPro" id="IPR003743">
    <property type="entry name" value="Zf-RING_7"/>
</dbReference>
<dbReference type="EMBL" id="CP033896">
    <property type="protein sequence ID" value="AZA14011.1"/>
    <property type="molecule type" value="Genomic_DNA"/>
</dbReference>
<keyword evidence="1" id="KW-0175">Coiled coil</keyword>
<accession>A0A3G6J7C1</accession>
<gene>
    <name evidence="3" type="ORF">CCHOA_08095</name>
</gene>
<dbReference type="KEGG" id="ccho:CCHOA_08095"/>
<keyword evidence="4" id="KW-1185">Reference proteome</keyword>
<dbReference type="Gene3D" id="1.10.287.1490">
    <property type="match status" value="1"/>
</dbReference>
<sequence>MQLPRHQQRLLIEIASAYTAIARLTDPESSPAKQELNKLIAERAARSEAAAGGSLDAEFSASQVARLETDLMNLRRRLQANERTLQSSTDERVRKDAHHDLQSTKRLIAEHQDKLQTAQAALEAQQQQGGSAAEKAELAAKIAAAKTRWKEEKQQLDSKRQEAEAHLEGLLDTLPAQDADELRAQQKVTGVCAVAFTTRTCFGCHMLLSPAEISAIKQVPADEVARCPQCGTFLVRD</sequence>
<organism evidence="3 4">
    <name type="scientific">Corynebacterium choanae</name>
    <dbReference type="NCBI Taxonomy" id="1862358"/>
    <lineage>
        <taxon>Bacteria</taxon>
        <taxon>Bacillati</taxon>
        <taxon>Actinomycetota</taxon>
        <taxon>Actinomycetes</taxon>
        <taxon>Mycobacteriales</taxon>
        <taxon>Corynebacteriaceae</taxon>
        <taxon>Corynebacterium</taxon>
    </lineage>
</organism>
<reference evidence="3 4" key="1">
    <citation type="submission" date="2018-11" db="EMBL/GenBank/DDBJ databases">
        <authorList>
            <person name="Kleinhagauer T."/>
            <person name="Glaeser S.P."/>
            <person name="Spergser J."/>
            <person name="Ruckert C."/>
            <person name="Kaempfer P."/>
            <person name="Busse H.-J."/>
        </authorList>
    </citation>
    <scope>NUCLEOTIDE SEQUENCE [LARGE SCALE GENOMIC DNA]</scope>
    <source>
        <strain evidence="3 4">200CH</strain>
    </source>
</reference>
<dbReference type="Pfam" id="PF02591">
    <property type="entry name" value="Zn_ribbon_9"/>
    <property type="match status" value="1"/>
</dbReference>
<proteinExistence type="predicted"/>
<evidence type="ECO:0000313" key="3">
    <source>
        <dbReference type="EMBL" id="AZA14011.1"/>
    </source>
</evidence>
<evidence type="ECO:0000259" key="2">
    <source>
        <dbReference type="Pfam" id="PF02591"/>
    </source>
</evidence>
<feature type="domain" description="C4-type zinc ribbon" evidence="2">
    <location>
        <begin position="200"/>
        <end position="234"/>
    </location>
</feature>
<dbReference type="OrthoDB" id="9784388at2"/>
<protein>
    <submittedName>
        <fullName evidence="3">Zinc ribbon domain protein</fullName>
    </submittedName>
</protein>
<feature type="coiled-coil region" evidence="1">
    <location>
        <begin position="57"/>
        <end position="173"/>
    </location>
</feature>
<evidence type="ECO:0000313" key="4">
    <source>
        <dbReference type="Proteomes" id="UP000269019"/>
    </source>
</evidence>
<dbReference type="RefSeq" id="WP_123928870.1">
    <property type="nucleotide sequence ID" value="NZ_CP033896.1"/>
</dbReference>
<evidence type="ECO:0000256" key="1">
    <source>
        <dbReference type="SAM" id="Coils"/>
    </source>
</evidence>
<name>A0A3G6J7C1_9CORY</name>
<dbReference type="AlphaFoldDB" id="A0A3G6J7C1"/>